<dbReference type="PRINTS" id="PR00385">
    <property type="entry name" value="P450"/>
</dbReference>
<comment type="similarity">
    <text evidence="1 7">Belongs to the cytochrome P450 family.</text>
</comment>
<evidence type="ECO:0000256" key="6">
    <source>
        <dbReference type="ARBA" id="ARBA00023033"/>
    </source>
</evidence>
<sequence length="410" mass="44968">MPQQHCPFAIDAAGTDIHGEIARIRAHGPVTRIELPGGVAAWSVTSAEAAKSLMTDPRVSKDAERHWPAWINGEIPRTWPLAIWISVRSMITAYGDEHSRLRKLTSRAFTARQTAALRPTIERIVSDLLDKLADTPQGQPVDLRKAFASPLPVQVICELFGVPESARDRLCRLIDITFLTEVTPEEAEATGRELYVALHEFIAFKRANPGDDMTSGLITTRDESDGSGLTEVELVDTLLLMISAGFETVVNLIDQAAYALLTHPEELARVRRGEVAWEDVVEETLRWEPPAAHVPLRYAVEDIEIGGVVIPKGEPILVALAGPGRDPEVHGEDADRFDPSRPLRREHLAFGHGVHFCLGAPLARLEATVALSALFERFPELALATPGEQPAQLPSFISNGHRELPLLLNG</sequence>
<keyword evidence="4 7" id="KW-0560">Oxidoreductase</keyword>
<organism evidence="8">
    <name type="scientific">Streptomyces sp. NBC_00060</name>
    <dbReference type="NCBI Taxonomy" id="2975636"/>
    <lineage>
        <taxon>Bacteria</taxon>
        <taxon>Bacillati</taxon>
        <taxon>Actinomycetota</taxon>
        <taxon>Actinomycetes</taxon>
        <taxon>Kitasatosporales</taxon>
        <taxon>Streptomycetaceae</taxon>
        <taxon>Streptomyces</taxon>
    </lineage>
</organism>
<reference evidence="8" key="1">
    <citation type="submission" date="2022-10" db="EMBL/GenBank/DDBJ databases">
        <title>The complete genomes of actinobacterial strains from the NBC collection.</title>
        <authorList>
            <person name="Joergensen T.S."/>
            <person name="Alvarez Arevalo M."/>
            <person name="Sterndorff E.B."/>
            <person name="Faurdal D."/>
            <person name="Vuksanovic O."/>
            <person name="Mourched A.-S."/>
            <person name="Charusanti P."/>
            <person name="Shaw S."/>
            <person name="Blin K."/>
            <person name="Weber T."/>
        </authorList>
    </citation>
    <scope>NUCLEOTIDE SEQUENCE</scope>
    <source>
        <strain evidence="8">NBC_00060</strain>
    </source>
</reference>
<proteinExistence type="inferred from homology"/>
<dbReference type="SUPFAM" id="SSF48264">
    <property type="entry name" value="Cytochrome P450"/>
    <property type="match status" value="1"/>
</dbReference>
<dbReference type="AlphaFoldDB" id="A0AAU2H2U9"/>
<dbReference type="PANTHER" id="PTHR46696">
    <property type="entry name" value="P450, PUTATIVE (EUROFUNG)-RELATED"/>
    <property type="match status" value="1"/>
</dbReference>
<dbReference type="PANTHER" id="PTHR46696:SF1">
    <property type="entry name" value="CYTOCHROME P450 YJIB-RELATED"/>
    <property type="match status" value="1"/>
</dbReference>
<keyword evidence="3 7" id="KW-0479">Metal-binding</keyword>
<dbReference type="InterPro" id="IPR036396">
    <property type="entry name" value="Cyt_P450_sf"/>
</dbReference>
<evidence type="ECO:0000256" key="2">
    <source>
        <dbReference type="ARBA" id="ARBA00022617"/>
    </source>
</evidence>
<name>A0AAU2H2U9_9ACTN</name>
<keyword evidence="6 7" id="KW-0503">Monooxygenase</keyword>
<dbReference type="CDD" id="cd11029">
    <property type="entry name" value="CYP107-like"/>
    <property type="match status" value="1"/>
</dbReference>
<dbReference type="InterPro" id="IPR001128">
    <property type="entry name" value="Cyt_P450"/>
</dbReference>
<dbReference type="InterPro" id="IPR017972">
    <property type="entry name" value="Cyt_P450_CS"/>
</dbReference>
<evidence type="ECO:0000256" key="5">
    <source>
        <dbReference type="ARBA" id="ARBA00023004"/>
    </source>
</evidence>
<keyword evidence="5 7" id="KW-0408">Iron</keyword>
<protein>
    <submittedName>
        <fullName evidence="8">Cytochrome P450</fullName>
    </submittedName>
</protein>
<dbReference type="PROSITE" id="PS00086">
    <property type="entry name" value="CYTOCHROME_P450"/>
    <property type="match status" value="1"/>
</dbReference>
<dbReference type="GO" id="GO:0004497">
    <property type="term" value="F:monooxygenase activity"/>
    <property type="evidence" value="ECO:0007669"/>
    <property type="project" value="UniProtKB-KW"/>
</dbReference>
<dbReference type="Pfam" id="PF00067">
    <property type="entry name" value="p450"/>
    <property type="match status" value="1"/>
</dbReference>
<evidence type="ECO:0000256" key="7">
    <source>
        <dbReference type="RuleBase" id="RU000461"/>
    </source>
</evidence>
<evidence type="ECO:0000313" key="8">
    <source>
        <dbReference type="EMBL" id="WTU42511.1"/>
    </source>
</evidence>
<dbReference type="GO" id="GO:0016705">
    <property type="term" value="F:oxidoreductase activity, acting on paired donors, with incorporation or reduction of molecular oxygen"/>
    <property type="evidence" value="ECO:0007669"/>
    <property type="project" value="InterPro"/>
</dbReference>
<evidence type="ECO:0000256" key="3">
    <source>
        <dbReference type="ARBA" id="ARBA00022723"/>
    </source>
</evidence>
<keyword evidence="2 7" id="KW-0349">Heme</keyword>
<gene>
    <name evidence="8" type="ORF">OHV25_24540</name>
</gene>
<accession>A0AAU2H2U9</accession>
<dbReference type="Gene3D" id="1.10.630.10">
    <property type="entry name" value="Cytochrome P450"/>
    <property type="match status" value="1"/>
</dbReference>
<dbReference type="EMBL" id="CP108253">
    <property type="protein sequence ID" value="WTU42511.1"/>
    <property type="molecule type" value="Genomic_DNA"/>
</dbReference>
<dbReference type="FunFam" id="1.10.630.10:FF:000018">
    <property type="entry name" value="Cytochrome P450 monooxygenase"/>
    <property type="match status" value="1"/>
</dbReference>
<evidence type="ECO:0000256" key="4">
    <source>
        <dbReference type="ARBA" id="ARBA00023002"/>
    </source>
</evidence>
<dbReference type="GO" id="GO:0005506">
    <property type="term" value="F:iron ion binding"/>
    <property type="evidence" value="ECO:0007669"/>
    <property type="project" value="InterPro"/>
</dbReference>
<dbReference type="InterPro" id="IPR002397">
    <property type="entry name" value="Cyt_P450_B"/>
</dbReference>
<evidence type="ECO:0000256" key="1">
    <source>
        <dbReference type="ARBA" id="ARBA00010617"/>
    </source>
</evidence>
<dbReference type="PRINTS" id="PR00359">
    <property type="entry name" value="BP450"/>
</dbReference>
<dbReference type="GO" id="GO:0020037">
    <property type="term" value="F:heme binding"/>
    <property type="evidence" value="ECO:0007669"/>
    <property type="project" value="InterPro"/>
</dbReference>